<gene>
    <name evidence="2" type="ORF">GCM10008964_03450</name>
</gene>
<feature type="transmembrane region" description="Helical" evidence="1">
    <location>
        <begin position="15"/>
        <end position="38"/>
    </location>
</feature>
<keyword evidence="1" id="KW-0472">Membrane</keyword>
<dbReference type="InterPro" id="IPR008620">
    <property type="entry name" value="FixH"/>
</dbReference>
<evidence type="ECO:0000313" key="2">
    <source>
        <dbReference type="EMBL" id="GAA0215144.1"/>
    </source>
</evidence>
<dbReference type="Pfam" id="PF05751">
    <property type="entry name" value="FixH"/>
    <property type="match status" value="1"/>
</dbReference>
<keyword evidence="1" id="KW-0812">Transmembrane</keyword>
<name>A0ABP3CTK7_9GAMM</name>
<keyword evidence="3" id="KW-1185">Reference proteome</keyword>
<reference evidence="3" key="1">
    <citation type="journal article" date="2019" name="Int. J. Syst. Evol. Microbiol.">
        <title>The Global Catalogue of Microorganisms (GCM) 10K type strain sequencing project: providing services to taxonomists for standard genome sequencing and annotation.</title>
        <authorList>
            <consortium name="The Broad Institute Genomics Platform"/>
            <consortium name="The Broad Institute Genome Sequencing Center for Infectious Disease"/>
            <person name="Wu L."/>
            <person name="Ma J."/>
        </authorList>
    </citation>
    <scope>NUCLEOTIDE SEQUENCE [LARGE SCALE GENOMIC DNA]</scope>
    <source>
        <strain evidence="3">JCM 6886</strain>
    </source>
</reference>
<protein>
    <recommendedName>
        <fullName evidence="4">Nitrogen fixation protein FixH</fullName>
    </recommendedName>
</protein>
<dbReference type="EMBL" id="BAAADG010000001">
    <property type="protein sequence ID" value="GAA0215144.1"/>
    <property type="molecule type" value="Genomic_DNA"/>
</dbReference>
<accession>A0ABP3CTK7</accession>
<keyword evidence="1" id="KW-1133">Transmembrane helix</keyword>
<dbReference type="RefSeq" id="WP_286305196.1">
    <property type="nucleotide sequence ID" value="NZ_AP027741.1"/>
</dbReference>
<comment type="caution">
    <text evidence="2">The sequence shown here is derived from an EMBL/GenBank/DDBJ whole genome shotgun (WGS) entry which is preliminary data.</text>
</comment>
<evidence type="ECO:0000313" key="3">
    <source>
        <dbReference type="Proteomes" id="UP001501476"/>
    </source>
</evidence>
<organism evidence="2 3">
    <name type="scientific">Methylophaga marina</name>
    <dbReference type="NCBI Taxonomy" id="45495"/>
    <lineage>
        <taxon>Bacteria</taxon>
        <taxon>Pseudomonadati</taxon>
        <taxon>Pseudomonadota</taxon>
        <taxon>Gammaproteobacteria</taxon>
        <taxon>Thiotrichales</taxon>
        <taxon>Piscirickettsiaceae</taxon>
        <taxon>Methylophaga</taxon>
    </lineage>
</organism>
<proteinExistence type="predicted"/>
<sequence length="167" mass="18742">MQISQENSQAMKNPWVLGMLVFLVVFLSANAVFIYLAFKSPPNLVIEDFYEKGQAYAKTEEEIAKEKSLGWSGVLLMPTSSRVNQVQTYEAVITGQNSAGLMLDSVKFFAYRPSDKRQDFSAEMHPSGHGSFVTDVSFALPGSWDIIIEAHRGDDKYVLTRRIQINP</sequence>
<evidence type="ECO:0000256" key="1">
    <source>
        <dbReference type="SAM" id="Phobius"/>
    </source>
</evidence>
<evidence type="ECO:0008006" key="4">
    <source>
        <dbReference type="Google" id="ProtNLM"/>
    </source>
</evidence>
<dbReference type="Proteomes" id="UP001501476">
    <property type="component" value="Unassembled WGS sequence"/>
</dbReference>